<evidence type="ECO:0000256" key="10">
    <source>
        <dbReference type="ARBA" id="ARBA00049252"/>
    </source>
</evidence>
<protein>
    <recommendedName>
        <fullName evidence="5 12">Cytidine deaminase</fullName>
        <ecNumber evidence="4 12">3.5.4.5</ecNumber>
    </recommendedName>
    <alternativeName>
        <fullName evidence="9 12">Cytidine aminohydrolase</fullName>
    </alternativeName>
</protein>
<dbReference type="PANTHER" id="PTHR11644:SF2">
    <property type="entry name" value="CYTIDINE DEAMINASE"/>
    <property type="match status" value="1"/>
</dbReference>
<accession>A0ABP6RJN5</accession>
<evidence type="ECO:0000256" key="5">
    <source>
        <dbReference type="ARBA" id="ARBA00018266"/>
    </source>
</evidence>
<comment type="function">
    <text evidence="2 12">This enzyme scavenges exogenous and endogenous cytidine and 2'-deoxycytidine for UMP synthesis.</text>
</comment>
<evidence type="ECO:0000256" key="4">
    <source>
        <dbReference type="ARBA" id="ARBA00012783"/>
    </source>
</evidence>
<reference evidence="16" key="1">
    <citation type="journal article" date="2019" name="Int. J. Syst. Evol. Microbiol.">
        <title>The Global Catalogue of Microorganisms (GCM) 10K type strain sequencing project: providing services to taxonomists for standard genome sequencing and annotation.</title>
        <authorList>
            <consortium name="The Broad Institute Genomics Platform"/>
            <consortium name="The Broad Institute Genome Sequencing Center for Infectious Disease"/>
            <person name="Wu L."/>
            <person name="Ma J."/>
        </authorList>
    </citation>
    <scope>NUCLEOTIDE SEQUENCE [LARGE SCALE GENOMIC DNA]</scope>
    <source>
        <strain evidence="16">JCM 11483</strain>
    </source>
</reference>
<comment type="caution">
    <text evidence="15">The sequence shown here is derived from an EMBL/GenBank/DDBJ whole genome shotgun (WGS) entry which is preliminary data.</text>
</comment>
<evidence type="ECO:0000256" key="2">
    <source>
        <dbReference type="ARBA" id="ARBA00003949"/>
    </source>
</evidence>
<dbReference type="PROSITE" id="PS51747">
    <property type="entry name" value="CYT_DCMP_DEAMINASES_2"/>
    <property type="match status" value="1"/>
</dbReference>
<evidence type="ECO:0000256" key="6">
    <source>
        <dbReference type="ARBA" id="ARBA00022723"/>
    </source>
</evidence>
<evidence type="ECO:0000256" key="9">
    <source>
        <dbReference type="ARBA" id="ARBA00032005"/>
    </source>
</evidence>
<dbReference type="Proteomes" id="UP001501736">
    <property type="component" value="Unassembled WGS sequence"/>
</dbReference>
<dbReference type="InterPro" id="IPR002125">
    <property type="entry name" value="CMP_dCMP_dom"/>
</dbReference>
<comment type="similarity">
    <text evidence="3 12">Belongs to the cytidine and deoxycytidylate deaminase family.</text>
</comment>
<organism evidence="15 16">
    <name type="scientific">Nesterenkonia halobia</name>
    <dbReference type="NCBI Taxonomy" id="37922"/>
    <lineage>
        <taxon>Bacteria</taxon>
        <taxon>Bacillati</taxon>
        <taxon>Actinomycetota</taxon>
        <taxon>Actinomycetes</taxon>
        <taxon>Micrococcales</taxon>
        <taxon>Micrococcaceae</taxon>
        <taxon>Nesterenkonia</taxon>
    </lineage>
</organism>
<keyword evidence="7 12" id="KW-0378">Hydrolase</keyword>
<dbReference type="CDD" id="cd01283">
    <property type="entry name" value="cytidine_deaminase"/>
    <property type="match status" value="1"/>
</dbReference>
<dbReference type="InterPro" id="IPR050202">
    <property type="entry name" value="Cyt/Deoxycyt_deaminase"/>
</dbReference>
<dbReference type="PANTHER" id="PTHR11644">
    <property type="entry name" value="CYTIDINE DEAMINASE"/>
    <property type="match status" value="1"/>
</dbReference>
<evidence type="ECO:0000313" key="16">
    <source>
        <dbReference type="Proteomes" id="UP001501736"/>
    </source>
</evidence>
<dbReference type="NCBIfam" id="TIGR01354">
    <property type="entry name" value="cyt_deam_tetra"/>
    <property type="match status" value="1"/>
</dbReference>
<dbReference type="SUPFAM" id="SSF53927">
    <property type="entry name" value="Cytidine deaminase-like"/>
    <property type="match status" value="1"/>
</dbReference>
<gene>
    <name evidence="15" type="ORF">GCM10020260_15850</name>
</gene>
<dbReference type="Pfam" id="PF00383">
    <property type="entry name" value="dCMP_cyt_deam_1"/>
    <property type="match status" value="1"/>
</dbReference>
<sequence length="164" mass="17206">MSNDDATPPSGRGARPEPTDDTEVTGSLRLFPGGGAVDWEKLNTRARIAMTRAYAPYSGYPVGAAALLSDGTVISGCNVENASYGVGLCAECTLVGQLRMEGGGEIVAFTCVNGDGGHITPCGRCRQLLHEFSAETMYMLTAEGVTTLAEMLPQAFGPRDLAER</sequence>
<keyword evidence="8 12" id="KW-0862">Zinc</keyword>
<evidence type="ECO:0000256" key="12">
    <source>
        <dbReference type="RuleBase" id="RU364006"/>
    </source>
</evidence>
<comment type="catalytic activity">
    <reaction evidence="10 12">
        <text>2'-deoxycytidine + H2O + H(+) = 2'-deoxyuridine + NH4(+)</text>
        <dbReference type="Rhea" id="RHEA:13433"/>
        <dbReference type="ChEBI" id="CHEBI:15377"/>
        <dbReference type="ChEBI" id="CHEBI:15378"/>
        <dbReference type="ChEBI" id="CHEBI:15698"/>
        <dbReference type="ChEBI" id="CHEBI:16450"/>
        <dbReference type="ChEBI" id="CHEBI:28938"/>
        <dbReference type="EC" id="3.5.4.5"/>
    </reaction>
</comment>
<dbReference type="InterPro" id="IPR016193">
    <property type="entry name" value="Cytidine_deaminase-like"/>
</dbReference>
<evidence type="ECO:0000256" key="11">
    <source>
        <dbReference type="ARBA" id="ARBA00049558"/>
    </source>
</evidence>
<evidence type="ECO:0000259" key="14">
    <source>
        <dbReference type="PROSITE" id="PS51747"/>
    </source>
</evidence>
<evidence type="ECO:0000256" key="7">
    <source>
        <dbReference type="ARBA" id="ARBA00022801"/>
    </source>
</evidence>
<keyword evidence="6 12" id="KW-0479">Metal-binding</keyword>
<keyword evidence="16" id="KW-1185">Reference proteome</keyword>
<dbReference type="InterPro" id="IPR006262">
    <property type="entry name" value="Cyt_deam_tetra"/>
</dbReference>
<evidence type="ECO:0000313" key="15">
    <source>
        <dbReference type="EMBL" id="GAA3284713.1"/>
    </source>
</evidence>
<feature type="domain" description="CMP/dCMP-type deaminase" evidence="14">
    <location>
        <begin position="37"/>
        <end position="159"/>
    </location>
</feature>
<feature type="region of interest" description="Disordered" evidence="13">
    <location>
        <begin position="1"/>
        <end position="27"/>
    </location>
</feature>
<evidence type="ECO:0000256" key="1">
    <source>
        <dbReference type="ARBA" id="ARBA00001947"/>
    </source>
</evidence>
<evidence type="ECO:0000256" key="13">
    <source>
        <dbReference type="SAM" id="MobiDB-lite"/>
    </source>
</evidence>
<comment type="catalytic activity">
    <reaction evidence="11 12">
        <text>cytidine + H2O + H(+) = uridine + NH4(+)</text>
        <dbReference type="Rhea" id="RHEA:16069"/>
        <dbReference type="ChEBI" id="CHEBI:15377"/>
        <dbReference type="ChEBI" id="CHEBI:15378"/>
        <dbReference type="ChEBI" id="CHEBI:16704"/>
        <dbReference type="ChEBI" id="CHEBI:17562"/>
        <dbReference type="ChEBI" id="CHEBI:28938"/>
        <dbReference type="EC" id="3.5.4.5"/>
    </reaction>
</comment>
<proteinExistence type="inferred from homology"/>
<dbReference type="RefSeq" id="WP_344719993.1">
    <property type="nucleotide sequence ID" value="NZ_BAAAYG010000005.1"/>
</dbReference>
<dbReference type="NCBIfam" id="NF004064">
    <property type="entry name" value="PRK05578.1"/>
    <property type="match status" value="1"/>
</dbReference>
<dbReference type="Gene3D" id="3.40.140.10">
    <property type="entry name" value="Cytidine Deaminase, domain 2"/>
    <property type="match status" value="1"/>
</dbReference>
<dbReference type="EMBL" id="BAAAYG010000005">
    <property type="protein sequence ID" value="GAA3284713.1"/>
    <property type="molecule type" value="Genomic_DNA"/>
</dbReference>
<dbReference type="EC" id="3.5.4.5" evidence="4 12"/>
<evidence type="ECO:0000256" key="8">
    <source>
        <dbReference type="ARBA" id="ARBA00022833"/>
    </source>
</evidence>
<name>A0ABP6RJN5_9MICC</name>
<comment type="cofactor">
    <cofactor evidence="1 12">
        <name>Zn(2+)</name>
        <dbReference type="ChEBI" id="CHEBI:29105"/>
    </cofactor>
</comment>
<evidence type="ECO:0000256" key="3">
    <source>
        <dbReference type="ARBA" id="ARBA00006576"/>
    </source>
</evidence>